<dbReference type="Pfam" id="PF13646">
    <property type="entry name" value="HEAT_2"/>
    <property type="match status" value="1"/>
</dbReference>
<dbReference type="InterPro" id="IPR004155">
    <property type="entry name" value="PBS_lyase_HEAT"/>
</dbReference>
<dbReference type="AlphaFoldDB" id="I7KWH9"/>
<dbReference type="Gene3D" id="1.25.10.10">
    <property type="entry name" value="Leucine-rich Repeat Variant"/>
    <property type="match status" value="2"/>
</dbReference>
<keyword evidence="3" id="KW-1185">Reference proteome</keyword>
<keyword evidence="1" id="KW-0472">Membrane</keyword>
<keyword evidence="1" id="KW-1133">Transmembrane helix</keyword>
<organism evidence="2 3">
    <name type="scientific">Caloramator australicus RC3</name>
    <dbReference type="NCBI Taxonomy" id="857293"/>
    <lineage>
        <taxon>Bacteria</taxon>
        <taxon>Bacillati</taxon>
        <taxon>Bacillota</taxon>
        <taxon>Clostridia</taxon>
        <taxon>Eubacteriales</taxon>
        <taxon>Clostridiaceae</taxon>
        <taxon>Caloramator</taxon>
    </lineage>
</organism>
<evidence type="ECO:0000313" key="2">
    <source>
        <dbReference type="EMBL" id="CCJ34526.1"/>
    </source>
</evidence>
<comment type="caution">
    <text evidence="2">The sequence shown here is derived from an EMBL/GenBank/DDBJ whole genome shotgun (WGS) entry which is preliminary data.</text>
</comment>
<dbReference type="EMBL" id="CAKP01000129">
    <property type="protein sequence ID" value="CCJ34526.1"/>
    <property type="molecule type" value="Genomic_DNA"/>
</dbReference>
<dbReference type="eggNOG" id="COG1413">
    <property type="taxonomic scope" value="Bacteria"/>
</dbReference>
<dbReference type="STRING" id="857293.CAAU_2443"/>
<protein>
    <submittedName>
        <fullName evidence="2">PBS lyase HEAT domain protein repeat-containing protein</fullName>
    </submittedName>
</protein>
<evidence type="ECO:0000313" key="3">
    <source>
        <dbReference type="Proteomes" id="UP000007652"/>
    </source>
</evidence>
<dbReference type="InterPro" id="IPR016024">
    <property type="entry name" value="ARM-type_fold"/>
</dbReference>
<feature type="transmembrane region" description="Helical" evidence="1">
    <location>
        <begin position="6"/>
        <end position="25"/>
    </location>
</feature>
<proteinExistence type="predicted"/>
<dbReference type="PANTHER" id="PTHR12697">
    <property type="entry name" value="PBS LYASE HEAT-LIKE PROTEIN"/>
    <property type="match status" value="1"/>
</dbReference>
<dbReference type="SMART" id="SM00567">
    <property type="entry name" value="EZ_HEAT"/>
    <property type="match status" value="3"/>
</dbReference>
<dbReference type="GO" id="GO:0016491">
    <property type="term" value="F:oxidoreductase activity"/>
    <property type="evidence" value="ECO:0007669"/>
    <property type="project" value="TreeGrafter"/>
</dbReference>
<dbReference type="RefSeq" id="WP_008909773.1">
    <property type="nucleotide sequence ID" value="NZ_CAKP01000129.1"/>
</dbReference>
<dbReference type="Proteomes" id="UP000007652">
    <property type="component" value="Unassembled WGS sequence"/>
</dbReference>
<dbReference type="OrthoDB" id="2112914at2"/>
<reference evidence="2 3" key="1">
    <citation type="journal article" date="2011" name="J. Bacteriol.">
        <title>Draft genome sequence of Caloramator australicus strain RC3T, a thermoanaerobe from the Great Artesian Basin of Australia.</title>
        <authorList>
            <person name="Ogg C.D."/>
            <person name="Patel B.K.C."/>
        </authorList>
    </citation>
    <scope>NUCLEOTIDE SEQUENCE [LARGE SCALE GENOMIC DNA]</scope>
    <source>
        <strain evidence="2 3">RC3</strain>
    </source>
</reference>
<name>I7KWH9_9CLOT</name>
<keyword evidence="2" id="KW-0456">Lyase</keyword>
<sequence length="370" mass="42945">MERFVILSIIVFSIFILMLYFYLLFEKIIELIKYRLRKKYEDHIFDFVDNLVLNLEEGIVTENQIKEIKRIIDDKIKMDLFEGRIIYYFNIYKGEIIKKLIKLVEDIGIVDIELQNLKSKNIYKVSLTLKKLGEFRSKRAIEGILEALKIESTDVKYNAFLALSKIGDEKAFIKAFESLSGNILLSERSLIEIIDDFEGDKQYVYKKMFNSKDNYLASIFIKSASNFMDISLNEIAVKFLKEDNKEKKIAAIKLIGNTADVRFIDEIIKCLEDETWEVRAVAAKVLERFSDERAVIPLVKALSDKVWFVRYNAAISLIKIPGGIDAIDEVMKGEDRFAKDIILYAAQHIAGDDKNYEKEKLANILEKYKG</sequence>
<accession>I7KWH9</accession>
<evidence type="ECO:0000256" key="1">
    <source>
        <dbReference type="SAM" id="Phobius"/>
    </source>
</evidence>
<dbReference type="PANTHER" id="PTHR12697:SF5">
    <property type="entry name" value="DEOXYHYPUSINE HYDROXYLASE"/>
    <property type="match status" value="1"/>
</dbReference>
<dbReference type="SUPFAM" id="SSF48371">
    <property type="entry name" value="ARM repeat"/>
    <property type="match status" value="1"/>
</dbReference>
<dbReference type="InterPro" id="IPR011989">
    <property type="entry name" value="ARM-like"/>
</dbReference>
<gene>
    <name evidence="2" type="ORF">CAAU_2443</name>
</gene>
<keyword evidence="1" id="KW-0812">Transmembrane</keyword>
<dbReference type="GO" id="GO:0016829">
    <property type="term" value="F:lyase activity"/>
    <property type="evidence" value="ECO:0007669"/>
    <property type="project" value="UniProtKB-KW"/>
</dbReference>